<accession>K0R664</accession>
<keyword evidence="3" id="KW-1185">Reference proteome</keyword>
<gene>
    <name evidence="2" type="ORF">THAOC_32949</name>
</gene>
<organism evidence="2 3">
    <name type="scientific">Thalassiosira oceanica</name>
    <name type="common">Marine diatom</name>
    <dbReference type="NCBI Taxonomy" id="159749"/>
    <lineage>
        <taxon>Eukaryota</taxon>
        <taxon>Sar</taxon>
        <taxon>Stramenopiles</taxon>
        <taxon>Ochrophyta</taxon>
        <taxon>Bacillariophyta</taxon>
        <taxon>Coscinodiscophyceae</taxon>
        <taxon>Thalassiosirophycidae</taxon>
        <taxon>Thalassiosirales</taxon>
        <taxon>Thalassiosiraceae</taxon>
        <taxon>Thalassiosira</taxon>
    </lineage>
</organism>
<feature type="region of interest" description="Disordered" evidence="1">
    <location>
        <begin position="335"/>
        <end position="389"/>
    </location>
</feature>
<proteinExistence type="predicted"/>
<feature type="compositionally biased region" description="Low complexity" evidence="1">
    <location>
        <begin position="40"/>
        <end position="52"/>
    </location>
</feature>
<feature type="region of interest" description="Disordered" evidence="1">
    <location>
        <begin position="1"/>
        <end position="309"/>
    </location>
</feature>
<evidence type="ECO:0000313" key="2">
    <source>
        <dbReference type="EMBL" id="EJK48270.1"/>
    </source>
</evidence>
<sequence>NDAHATRPPSAATAIPPLGGRAGRPPSGSVRGEGGNAITSSGPAGGAPSSSSFWGGLKAADGEQAPRHQPPPPAPTPSKADDLAKRLAEIQSRASAVKATRRVEHASSPGPRPTTASVGSISSSTPIRPASQPPPGGEVISSAGEQQQQPQTSAAASLPDPRTHLTMMRSVQASISRDRSGIDGARRPLFQGDDGGGPGGADAEEGAAPRGSADAQMSSPPSDEPQDYEDSSEAAEASPGVAEDRFVIRRLPKDTAGSVGAASSMDGEDEEYVCYGDTVSEQRPAKDHGGAEEESGPADSALHACPTPIQIGGGLAATRDCGQVPSLARPLLHKAHKPRACNGRPSAGQAGCGERGLGAAAAGNAMGHGEESEAANMQQSDDSRETKAQAQSRLFSILSLFLF</sequence>
<feature type="compositionally biased region" description="Low complexity" evidence="1">
    <location>
        <begin position="357"/>
        <end position="367"/>
    </location>
</feature>
<feature type="non-terminal residue" evidence="2">
    <location>
        <position position="1"/>
    </location>
</feature>
<feature type="compositionally biased region" description="Basic and acidic residues" evidence="1">
    <location>
        <begin position="242"/>
        <end position="253"/>
    </location>
</feature>
<feature type="compositionally biased region" description="Basic and acidic residues" evidence="1">
    <location>
        <begin position="79"/>
        <end position="88"/>
    </location>
</feature>
<protein>
    <submittedName>
        <fullName evidence="2">Uncharacterized protein</fullName>
    </submittedName>
</protein>
<reference evidence="2 3" key="1">
    <citation type="journal article" date="2012" name="Genome Biol.">
        <title>Genome and low-iron response of an oceanic diatom adapted to chronic iron limitation.</title>
        <authorList>
            <person name="Lommer M."/>
            <person name="Specht M."/>
            <person name="Roy A.S."/>
            <person name="Kraemer L."/>
            <person name="Andreson R."/>
            <person name="Gutowska M.A."/>
            <person name="Wolf J."/>
            <person name="Bergner S.V."/>
            <person name="Schilhabel M.B."/>
            <person name="Klostermeier U.C."/>
            <person name="Beiko R.G."/>
            <person name="Rosenstiel P."/>
            <person name="Hippler M."/>
            <person name="Laroche J."/>
        </authorList>
    </citation>
    <scope>NUCLEOTIDE SEQUENCE [LARGE SCALE GENOMIC DNA]</scope>
    <source>
        <strain evidence="2 3">CCMP1005</strain>
    </source>
</reference>
<feature type="compositionally biased region" description="Acidic residues" evidence="1">
    <location>
        <begin position="224"/>
        <end position="233"/>
    </location>
</feature>
<feature type="compositionally biased region" description="Low complexity" evidence="1">
    <location>
        <begin position="141"/>
        <end position="157"/>
    </location>
</feature>
<dbReference type="AlphaFoldDB" id="K0R664"/>
<dbReference type="EMBL" id="AGNL01046069">
    <property type="protein sequence ID" value="EJK48270.1"/>
    <property type="molecule type" value="Genomic_DNA"/>
</dbReference>
<name>K0R664_THAOC</name>
<feature type="compositionally biased region" description="Polar residues" evidence="1">
    <location>
        <begin position="114"/>
        <end position="126"/>
    </location>
</feature>
<evidence type="ECO:0000313" key="3">
    <source>
        <dbReference type="Proteomes" id="UP000266841"/>
    </source>
</evidence>
<dbReference type="Proteomes" id="UP000266841">
    <property type="component" value="Unassembled WGS sequence"/>
</dbReference>
<comment type="caution">
    <text evidence="2">The sequence shown here is derived from an EMBL/GenBank/DDBJ whole genome shotgun (WGS) entry which is preliminary data.</text>
</comment>
<evidence type="ECO:0000256" key="1">
    <source>
        <dbReference type="SAM" id="MobiDB-lite"/>
    </source>
</evidence>
<feature type="compositionally biased region" description="Basic and acidic residues" evidence="1">
    <location>
        <begin position="176"/>
        <end position="186"/>
    </location>
</feature>